<reference evidence="1" key="1">
    <citation type="submission" date="2017-08" db="EMBL/GenBank/DDBJ databases">
        <authorList>
            <person name="Imhoff J.F."/>
            <person name="Rahn T."/>
            <person name="Kuenzel S."/>
            <person name="Neulinger S.C."/>
        </authorList>
    </citation>
    <scope>NUCLEOTIDE SEQUENCE</scope>
    <source>
        <strain evidence="1">DSM 11080</strain>
    </source>
</reference>
<dbReference type="SUPFAM" id="SSF46689">
    <property type="entry name" value="Homeodomain-like"/>
    <property type="match status" value="1"/>
</dbReference>
<dbReference type="InterPro" id="IPR047655">
    <property type="entry name" value="Transpos_IS630-like"/>
</dbReference>
<dbReference type="Pfam" id="PF13565">
    <property type="entry name" value="HTH_32"/>
    <property type="match status" value="1"/>
</dbReference>
<evidence type="ECO:0000313" key="1">
    <source>
        <dbReference type="EMBL" id="MBK1706638.1"/>
    </source>
</evidence>
<accession>A0AAJ0XBQ9</accession>
<organism evidence="1 2">
    <name type="scientific">Halochromatium glycolicum</name>
    <dbReference type="NCBI Taxonomy" id="85075"/>
    <lineage>
        <taxon>Bacteria</taxon>
        <taxon>Pseudomonadati</taxon>
        <taxon>Pseudomonadota</taxon>
        <taxon>Gammaproteobacteria</taxon>
        <taxon>Chromatiales</taxon>
        <taxon>Chromatiaceae</taxon>
        <taxon>Halochromatium</taxon>
    </lineage>
</organism>
<evidence type="ECO:0000313" key="2">
    <source>
        <dbReference type="Proteomes" id="UP001296776"/>
    </source>
</evidence>
<gene>
    <name evidence="1" type="ORF">CKO40_19335</name>
</gene>
<comment type="caution">
    <text evidence="1">The sequence shown here is derived from an EMBL/GenBank/DDBJ whole genome shotgun (WGS) entry which is preliminary data.</text>
</comment>
<dbReference type="RefSeq" id="WP_200348103.1">
    <property type="nucleotide sequence ID" value="NZ_NRSJ01000046.1"/>
</dbReference>
<keyword evidence="2" id="KW-1185">Reference proteome</keyword>
<dbReference type="Proteomes" id="UP001296776">
    <property type="component" value="Unassembled WGS sequence"/>
</dbReference>
<sequence length="249" mass="27860">MRLRLTLLNLLAELPRSLSLAQICAMVDVPEPTAYVWVRAWRERGYRGVCHPTESGGEPGRPPALDEGDLAALKALLEDRPFWQTREVRTLIREHFGVTLSESQVSRILRDKLGMHFGKPYPYDAKRPSDAEAQLEQRLIDAYERLRAQGLSDNEVALGFLDEASPQLTANTARVWHFGHGEITKNTARLKANAIGFYALIGTSVQDFLPRSNQTAIAAFFDAIRAANADYRAIIVILDHFSSHHAAEV</sequence>
<reference evidence="1" key="2">
    <citation type="journal article" date="2020" name="Microorganisms">
        <title>Osmotic Adaptation and Compatible Solute Biosynthesis of Phototrophic Bacteria as Revealed from Genome Analyses.</title>
        <authorList>
            <person name="Imhoff J.F."/>
            <person name="Rahn T."/>
            <person name="Kunzel S."/>
            <person name="Keller A."/>
            <person name="Neulinger S.C."/>
        </authorList>
    </citation>
    <scope>NUCLEOTIDE SEQUENCE</scope>
    <source>
        <strain evidence="1">DSM 11080</strain>
    </source>
</reference>
<dbReference type="EMBL" id="NRSJ01000046">
    <property type="protein sequence ID" value="MBK1706638.1"/>
    <property type="molecule type" value="Genomic_DNA"/>
</dbReference>
<name>A0AAJ0XBQ9_9GAMM</name>
<protein>
    <recommendedName>
        <fullName evidence="3">Transposase</fullName>
    </recommendedName>
</protein>
<dbReference type="InterPro" id="IPR009057">
    <property type="entry name" value="Homeodomain-like_sf"/>
</dbReference>
<proteinExistence type="predicted"/>
<dbReference type="AlphaFoldDB" id="A0AAJ0XBQ9"/>
<feature type="non-terminal residue" evidence="1">
    <location>
        <position position="249"/>
    </location>
</feature>
<dbReference type="NCBIfam" id="NF033545">
    <property type="entry name" value="transpos_IS630"/>
    <property type="match status" value="1"/>
</dbReference>
<evidence type="ECO:0008006" key="3">
    <source>
        <dbReference type="Google" id="ProtNLM"/>
    </source>
</evidence>